<sequence>MQKICIHSSVSDLKCGSTCKNPSSNPIFKCWSLLEYLEISLSRLELPKKIYCNSTCLSNSIRFNPQSDWKASRLSDLKWAVRQNCGMAACLSSNLDHPADVAWRHLLPEQPN</sequence>
<accession>A0A4Y2WLX6</accession>
<organism evidence="1 2">
    <name type="scientific">Araneus ventricosus</name>
    <name type="common">Orbweaver spider</name>
    <name type="synonym">Epeira ventricosa</name>
    <dbReference type="NCBI Taxonomy" id="182803"/>
    <lineage>
        <taxon>Eukaryota</taxon>
        <taxon>Metazoa</taxon>
        <taxon>Ecdysozoa</taxon>
        <taxon>Arthropoda</taxon>
        <taxon>Chelicerata</taxon>
        <taxon>Arachnida</taxon>
        <taxon>Araneae</taxon>
        <taxon>Araneomorphae</taxon>
        <taxon>Entelegynae</taxon>
        <taxon>Araneoidea</taxon>
        <taxon>Araneidae</taxon>
        <taxon>Araneus</taxon>
    </lineage>
</organism>
<keyword evidence="2" id="KW-1185">Reference proteome</keyword>
<evidence type="ECO:0000313" key="2">
    <source>
        <dbReference type="Proteomes" id="UP000499080"/>
    </source>
</evidence>
<dbReference type="Proteomes" id="UP000499080">
    <property type="component" value="Unassembled WGS sequence"/>
</dbReference>
<comment type="caution">
    <text evidence="1">The sequence shown here is derived from an EMBL/GenBank/DDBJ whole genome shotgun (WGS) entry which is preliminary data.</text>
</comment>
<gene>
    <name evidence="1" type="ORF">AVEN_148598_1</name>
</gene>
<dbReference type="AlphaFoldDB" id="A0A4Y2WLX6"/>
<dbReference type="EMBL" id="BGPR01063258">
    <property type="protein sequence ID" value="GBO38505.1"/>
    <property type="molecule type" value="Genomic_DNA"/>
</dbReference>
<proteinExistence type="predicted"/>
<name>A0A4Y2WLX6_ARAVE</name>
<evidence type="ECO:0000313" key="1">
    <source>
        <dbReference type="EMBL" id="GBO38505.1"/>
    </source>
</evidence>
<reference evidence="1 2" key="1">
    <citation type="journal article" date="2019" name="Sci. Rep.">
        <title>Orb-weaving spider Araneus ventricosus genome elucidates the spidroin gene catalogue.</title>
        <authorList>
            <person name="Kono N."/>
            <person name="Nakamura H."/>
            <person name="Ohtoshi R."/>
            <person name="Moran D.A.P."/>
            <person name="Shinohara A."/>
            <person name="Yoshida Y."/>
            <person name="Fujiwara M."/>
            <person name="Mori M."/>
            <person name="Tomita M."/>
            <person name="Arakawa K."/>
        </authorList>
    </citation>
    <scope>NUCLEOTIDE SEQUENCE [LARGE SCALE GENOMIC DNA]</scope>
</reference>
<protein>
    <submittedName>
        <fullName evidence="1">Uncharacterized protein</fullName>
    </submittedName>
</protein>